<dbReference type="OrthoDB" id="9784339at2"/>
<dbReference type="EMBL" id="SGIU01000001">
    <property type="protein sequence ID" value="TAI49086.1"/>
    <property type="molecule type" value="Genomic_DNA"/>
</dbReference>
<dbReference type="RefSeq" id="WP_130610322.1">
    <property type="nucleotide sequence ID" value="NZ_SGIU01000001.1"/>
</dbReference>
<comment type="caution">
    <text evidence="7">The sequence shown here is derived from an EMBL/GenBank/DDBJ whole genome shotgun (WGS) entry which is preliminary data.</text>
</comment>
<evidence type="ECO:0000256" key="5">
    <source>
        <dbReference type="PIRSR" id="PIRSR617867-1"/>
    </source>
</evidence>
<gene>
    <name evidence="7" type="ORF">EW142_04640</name>
</gene>
<dbReference type="PANTHER" id="PTHR11717">
    <property type="entry name" value="LOW MOLECULAR WEIGHT PROTEIN TYROSINE PHOSPHATASE"/>
    <property type="match status" value="1"/>
</dbReference>
<dbReference type="PRINTS" id="PR00719">
    <property type="entry name" value="LMWPTPASE"/>
</dbReference>
<feature type="active site" description="Proton donor" evidence="5">
    <location>
        <position position="122"/>
    </location>
</feature>
<proteinExistence type="inferred from homology"/>
<dbReference type="GO" id="GO:0004725">
    <property type="term" value="F:protein tyrosine phosphatase activity"/>
    <property type="evidence" value="ECO:0007669"/>
    <property type="project" value="UniProtKB-EC"/>
</dbReference>
<dbReference type="PANTHER" id="PTHR11717:SF7">
    <property type="entry name" value="LOW MOLECULAR WEIGHT PHOSPHOTYROSINE PROTEIN PHOSPHATASE"/>
    <property type="match status" value="1"/>
</dbReference>
<dbReference type="InterPro" id="IPR036196">
    <property type="entry name" value="Ptyr_pPase_sf"/>
</dbReference>
<dbReference type="SMART" id="SM00226">
    <property type="entry name" value="LMWPc"/>
    <property type="match status" value="1"/>
</dbReference>
<feature type="domain" description="Phosphotyrosine protein phosphatase I" evidence="6">
    <location>
        <begin position="3"/>
        <end position="148"/>
    </location>
</feature>
<protein>
    <recommendedName>
        <fullName evidence="2">protein-tyrosine-phosphatase</fullName>
        <ecNumber evidence="2">3.1.3.48</ecNumber>
    </recommendedName>
</protein>
<reference evidence="7 8" key="1">
    <citation type="submission" date="2019-02" db="EMBL/GenBank/DDBJ databases">
        <title>Draft genome sequence of Muricauda sp. 176CP4-71.</title>
        <authorList>
            <person name="Park J.-S."/>
        </authorList>
    </citation>
    <scope>NUCLEOTIDE SEQUENCE [LARGE SCALE GENOMIC DNA]</scope>
    <source>
        <strain evidence="7 8">176CP4-71</strain>
    </source>
</reference>
<evidence type="ECO:0000313" key="8">
    <source>
        <dbReference type="Proteomes" id="UP000291981"/>
    </source>
</evidence>
<evidence type="ECO:0000259" key="6">
    <source>
        <dbReference type="SMART" id="SM00226"/>
    </source>
</evidence>
<keyword evidence="4" id="KW-0904">Protein phosphatase</keyword>
<dbReference type="AlphaFoldDB" id="A0A4Q8QLF1"/>
<evidence type="ECO:0000256" key="3">
    <source>
        <dbReference type="ARBA" id="ARBA00022801"/>
    </source>
</evidence>
<dbReference type="Proteomes" id="UP000291981">
    <property type="component" value="Unassembled WGS sequence"/>
</dbReference>
<dbReference type="EC" id="3.1.3.48" evidence="2"/>
<keyword evidence="3" id="KW-0378">Hydrolase</keyword>
<dbReference type="Gene3D" id="3.40.50.2300">
    <property type="match status" value="1"/>
</dbReference>
<dbReference type="Pfam" id="PF01451">
    <property type="entry name" value="LMWPc"/>
    <property type="match status" value="1"/>
</dbReference>
<keyword evidence="8" id="KW-1185">Reference proteome</keyword>
<name>A0A4Q8QLF1_9FLAO</name>
<dbReference type="InterPro" id="IPR050438">
    <property type="entry name" value="LMW_PTPase"/>
</dbReference>
<evidence type="ECO:0000256" key="2">
    <source>
        <dbReference type="ARBA" id="ARBA00013064"/>
    </source>
</evidence>
<comment type="similarity">
    <text evidence="1">Belongs to the low molecular weight phosphotyrosine protein phosphatase family.</text>
</comment>
<evidence type="ECO:0000256" key="1">
    <source>
        <dbReference type="ARBA" id="ARBA00011063"/>
    </source>
</evidence>
<dbReference type="SUPFAM" id="SSF52788">
    <property type="entry name" value="Phosphotyrosine protein phosphatases I"/>
    <property type="match status" value="1"/>
</dbReference>
<evidence type="ECO:0000313" key="7">
    <source>
        <dbReference type="EMBL" id="TAI49086.1"/>
    </source>
</evidence>
<feature type="active site" evidence="5">
    <location>
        <position position="15"/>
    </location>
</feature>
<sequence>MKTKVLMVCLGNICRSPLAEGILTSKINPETVWVDSAGTAGYHIGSPPDSRSIAVAQNYGLDISKQRCRKFSYSDFLEFDYIYAMDLSNYADIVSLAQNEADRLKVQLLLQQVDLGVTEVPDPYYGGAEGFEQVFQMIDAACEVIAKKIEGYGRN</sequence>
<dbReference type="InterPro" id="IPR017867">
    <property type="entry name" value="Tyr_phospatase_low_mol_wt"/>
</dbReference>
<dbReference type="CDD" id="cd16343">
    <property type="entry name" value="LMWPTP"/>
    <property type="match status" value="1"/>
</dbReference>
<feature type="active site" description="Nucleophile" evidence="5">
    <location>
        <position position="9"/>
    </location>
</feature>
<evidence type="ECO:0000256" key="4">
    <source>
        <dbReference type="ARBA" id="ARBA00022912"/>
    </source>
</evidence>
<dbReference type="InterPro" id="IPR023485">
    <property type="entry name" value="Ptyr_pPase"/>
</dbReference>
<accession>A0A4Q8QLF1</accession>
<organism evidence="7 8">
    <name type="scientific">Flagellimonas allohymeniacidonis</name>
    <dbReference type="NCBI Taxonomy" id="2517819"/>
    <lineage>
        <taxon>Bacteria</taxon>
        <taxon>Pseudomonadati</taxon>
        <taxon>Bacteroidota</taxon>
        <taxon>Flavobacteriia</taxon>
        <taxon>Flavobacteriales</taxon>
        <taxon>Flavobacteriaceae</taxon>
        <taxon>Flagellimonas</taxon>
    </lineage>
</organism>